<evidence type="ECO:0000313" key="2">
    <source>
        <dbReference type="Proteomes" id="UP001163603"/>
    </source>
</evidence>
<gene>
    <name evidence="1" type="ORF">Pint_02662</name>
</gene>
<organism evidence="1 2">
    <name type="scientific">Pistacia integerrima</name>
    <dbReference type="NCBI Taxonomy" id="434235"/>
    <lineage>
        <taxon>Eukaryota</taxon>
        <taxon>Viridiplantae</taxon>
        <taxon>Streptophyta</taxon>
        <taxon>Embryophyta</taxon>
        <taxon>Tracheophyta</taxon>
        <taxon>Spermatophyta</taxon>
        <taxon>Magnoliopsida</taxon>
        <taxon>eudicotyledons</taxon>
        <taxon>Gunneridae</taxon>
        <taxon>Pentapetalae</taxon>
        <taxon>rosids</taxon>
        <taxon>malvids</taxon>
        <taxon>Sapindales</taxon>
        <taxon>Anacardiaceae</taxon>
        <taxon>Pistacia</taxon>
    </lineage>
</organism>
<name>A0ACC0ZQ31_9ROSI</name>
<dbReference type="EMBL" id="CM047736">
    <property type="protein sequence ID" value="KAJ0053959.1"/>
    <property type="molecule type" value="Genomic_DNA"/>
</dbReference>
<keyword evidence="2" id="KW-1185">Reference proteome</keyword>
<evidence type="ECO:0000313" key="1">
    <source>
        <dbReference type="EMBL" id="KAJ0053959.1"/>
    </source>
</evidence>
<dbReference type="Proteomes" id="UP001163603">
    <property type="component" value="Chromosome 1"/>
</dbReference>
<sequence length="92" mass="9808">MLSILGEANVVHAWGLYMEGPLYIASFRPLSIAIAAVMGFILLGDALYLGSVIGAVIICMGFYGVLWGKVNEEDSSFVAVESKTPLLQTAEP</sequence>
<protein>
    <submittedName>
        <fullName evidence="1">Uncharacterized protein</fullName>
    </submittedName>
</protein>
<reference evidence="2" key="1">
    <citation type="journal article" date="2023" name="G3 (Bethesda)">
        <title>Genome assembly and association tests identify interacting loci associated with vigor, precocity, and sex in interspecific pistachio rootstocks.</title>
        <authorList>
            <person name="Palmer W."/>
            <person name="Jacygrad E."/>
            <person name="Sagayaradj S."/>
            <person name="Cavanaugh K."/>
            <person name="Han R."/>
            <person name="Bertier L."/>
            <person name="Beede B."/>
            <person name="Kafkas S."/>
            <person name="Golino D."/>
            <person name="Preece J."/>
            <person name="Michelmore R."/>
        </authorList>
    </citation>
    <scope>NUCLEOTIDE SEQUENCE [LARGE SCALE GENOMIC DNA]</scope>
</reference>
<proteinExistence type="predicted"/>
<accession>A0ACC0ZQ31</accession>
<comment type="caution">
    <text evidence="1">The sequence shown here is derived from an EMBL/GenBank/DDBJ whole genome shotgun (WGS) entry which is preliminary data.</text>
</comment>